<keyword evidence="2" id="KW-1185">Reference proteome</keyword>
<evidence type="ECO:0000313" key="2">
    <source>
        <dbReference type="Proteomes" id="UP000675781"/>
    </source>
</evidence>
<accession>A0A941EPG8</accession>
<dbReference type="RefSeq" id="WP_212529396.1">
    <property type="nucleotide sequence ID" value="NZ_JAGSOG010000074.1"/>
</dbReference>
<organism evidence="1 2">
    <name type="scientific">Actinospica durhamensis</name>
    <dbReference type="NCBI Taxonomy" id="1508375"/>
    <lineage>
        <taxon>Bacteria</taxon>
        <taxon>Bacillati</taxon>
        <taxon>Actinomycetota</taxon>
        <taxon>Actinomycetes</taxon>
        <taxon>Catenulisporales</taxon>
        <taxon>Actinospicaceae</taxon>
        <taxon>Actinospica</taxon>
    </lineage>
</organism>
<evidence type="ECO:0000313" key="1">
    <source>
        <dbReference type="EMBL" id="MBR7834880.1"/>
    </source>
</evidence>
<dbReference type="AlphaFoldDB" id="A0A941EPG8"/>
<reference evidence="1" key="1">
    <citation type="submission" date="2021-04" db="EMBL/GenBank/DDBJ databases">
        <title>Genome based classification of Actinospica acidithermotolerans sp. nov., an actinobacterium isolated from an Indonesian hot spring.</title>
        <authorList>
            <person name="Kusuma A.B."/>
            <person name="Putra K.E."/>
            <person name="Nafisah S."/>
            <person name="Loh J."/>
            <person name="Nouioui I."/>
            <person name="Goodfellow M."/>
        </authorList>
    </citation>
    <scope>NUCLEOTIDE SEQUENCE</scope>
    <source>
        <strain evidence="1">CSCA 57</strain>
    </source>
</reference>
<comment type="caution">
    <text evidence="1">The sequence shown here is derived from an EMBL/GenBank/DDBJ whole genome shotgun (WGS) entry which is preliminary data.</text>
</comment>
<dbReference type="Proteomes" id="UP000675781">
    <property type="component" value="Unassembled WGS sequence"/>
</dbReference>
<dbReference type="EMBL" id="JAGSOG010000074">
    <property type="protein sequence ID" value="MBR7834880.1"/>
    <property type="molecule type" value="Genomic_DNA"/>
</dbReference>
<sequence>MGVDTEHIRLALEQWEPFPIHRVPRPIVLTAPLRNWHARVKRELASGNWQSEPVAPSELTAKQDAAAREDLRYFGPDSRERAFGPIVRTRAMFGTDRGVLHVPALVVHADDGHGLHLAIDPDFARTHCWRPPALTKPASDIWARSSEDGRSLTVHFTMVTRSTAAQPHAVATETDTALLVDAVEEWQLPPDAVYPAVDGFLTTRSTLVHLAAPLGDRVLICLGYGVGTPSFATPVPVLPPVPPAA</sequence>
<name>A0A941EPG8_9ACTN</name>
<gene>
    <name evidence="1" type="ORF">KDL01_16525</name>
</gene>
<protein>
    <submittedName>
        <fullName evidence="1">Uncharacterized protein</fullName>
    </submittedName>
</protein>
<proteinExistence type="predicted"/>